<dbReference type="GO" id="GO:0000976">
    <property type="term" value="F:transcription cis-regulatory region binding"/>
    <property type="evidence" value="ECO:0007669"/>
    <property type="project" value="TreeGrafter"/>
</dbReference>
<evidence type="ECO:0000256" key="3">
    <source>
        <dbReference type="ARBA" id="ARBA00022833"/>
    </source>
</evidence>
<comment type="cofactor">
    <cofactor evidence="7">
        <name>Zn(2+)</name>
        <dbReference type="ChEBI" id="CHEBI:29105"/>
    </cofactor>
    <text evidence="7">Binds 1 zinc ion per subunit.</text>
</comment>
<dbReference type="PANTHER" id="PTHR33202:SF7">
    <property type="entry name" value="FERRIC UPTAKE REGULATION PROTEIN"/>
    <property type="match status" value="1"/>
</dbReference>
<dbReference type="InterPro" id="IPR036390">
    <property type="entry name" value="WH_DNA-bd_sf"/>
</dbReference>
<feature type="binding site" evidence="7">
    <location>
        <position position="92"/>
    </location>
    <ligand>
        <name>Zn(2+)</name>
        <dbReference type="ChEBI" id="CHEBI:29105"/>
    </ligand>
</feature>
<evidence type="ECO:0000256" key="4">
    <source>
        <dbReference type="ARBA" id="ARBA00023015"/>
    </source>
</evidence>
<dbReference type="AlphaFoldDB" id="H1D3G6"/>
<feature type="binding site" evidence="7">
    <location>
        <position position="95"/>
    </location>
    <ligand>
        <name>Zn(2+)</name>
        <dbReference type="ChEBI" id="CHEBI:29105"/>
    </ligand>
</feature>
<dbReference type="HOGENOM" id="CLU_096072_5_1_9"/>
<evidence type="ECO:0000313" key="10">
    <source>
        <dbReference type="Proteomes" id="UP000003277"/>
    </source>
</evidence>
<protein>
    <recommendedName>
        <fullName evidence="11">Ferric uptake regulation protein</fullName>
    </recommendedName>
</protein>
<dbReference type="OrthoDB" id="8659436at2"/>
<evidence type="ECO:0000313" key="9">
    <source>
        <dbReference type="EMBL" id="EHO61929.1"/>
    </source>
</evidence>
<dbReference type="GO" id="GO:1900376">
    <property type="term" value="P:regulation of secondary metabolite biosynthetic process"/>
    <property type="evidence" value="ECO:0007669"/>
    <property type="project" value="TreeGrafter"/>
</dbReference>
<evidence type="ECO:0000256" key="7">
    <source>
        <dbReference type="PIRSR" id="PIRSR602481-1"/>
    </source>
</evidence>
<dbReference type="Gene3D" id="3.30.1490.190">
    <property type="match status" value="1"/>
</dbReference>
<reference evidence="8 10" key="1">
    <citation type="submission" date="2011-11" db="EMBL/GenBank/DDBJ databases">
        <title>The Genome Sequence of Dialister succinatiphilus YIT 11850.</title>
        <authorList>
            <consortium name="The Broad Institute Genome Sequencing Platform"/>
            <person name="Earl A."/>
            <person name="Ward D."/>
            <person name="Feldgarden M."/>
            <person name="Gevers D."/>
            <person name="Morotomi M."/>
            <person name="Young S.K."/>
            <person name="Zeng Q."/>
            <person name="Gargeya S."/>
            <person name="Fitzgerald M."/>
            <person name="Haas B."/>
            <person name="Abouelleil A."/>
            <person name="Alvarado L."/>
            <person name="Arachchi H.M."/>
            <person name="Berlin A."/>
            <person name="Brown A."/>
            <person name="Chapman S.B."/>
            <person name="Dunbar C."/>
            <person name="Gearin G."/>
            <person name="Goldberg J."/>
            <person name="Griggs A."/>
            <person name="Gujja S."/>
            <person name="Heiman D."/>
            <person name="Howarth C."/>
            <person name="Lui A."/>
            <person name="MacDonald P.J.P."/>
            <person name="Montmayeur A."/>
            <person name="Murphy C."/>
            <person name="Neiman D."/>
            <person name="Pearson M."/>
            <person name="Priest M."/>
            <person name="Roberts A."/>
            <person name="Saif S."/>
            <person name="Shea T."/>
            <person name="Sisk P."/>
            <person name="Stolte C."/>
            <person name="Sykes S."/>
            <person name="Wortman J."/>
            <person name="Nusbaum C."/>
            <person name="Birren B."/>
        </authorList>
    </citation>
    <scope>NUCLEOTIDE SEQUENCE [LARGE SCALE GENOMIC DNA]</scope>
    <source>
        <strain evidence="8 10">YIT 11850</strain>
    </source>
</reference>
<dbReference type="InterPro" id="IPR002481">
    <property type="entry name" value="FUR"/>
</dbReference>
<dbReference type="eggNOG" id="COG0735">
    <property type="taxonomic scope" value="Bacteria"/>
</dbReference>
<dbReference type="PANTHER" id="PTHR33202">
    <property type="entry name" value="ZINC UPTAKE REGULATION PROTEIN"/>
    <property type="match status" value="1"/>
</dbReference>
<keyword evidence="2" id="KW-0678">Repressor</keyword>
<evidence type="ECO:0000256" key="5">
    <source>
        <dbReference type="ARBA" id="ARBA00023125"/>
    </source>
</evidence>
<evidence type="ECO:0000256" key="1">
    <source>
        <dbReference type="ARBA" id="ARBA00007957"/>
    </source>
</evidence>
<dbReference type="EMBL" id="ADLT01000098">
    <property type="protein sequence ID" value="EHO61924.1"/>
    <property type="molecule type" value="Genomic_DNA"/>
</dbReference>
<keyword evidence="3 7" id="KW-0862">Zinc</keyword>
<gene>
    <name evidence="9" type="ORF">HMPREF9453_02149</name>
    <name evidence="8" type="ORF">HMPREF9453_02154</name>
</gene>
<comment type="caution">
    <text evidence="8">The sequence shown here is derived from an EMBL/GenBank/DDBJ whole genome shotgun (WGS) entry which is preliminary data.</text>
</comment>
<dbReference type="Pfam" id="PF01475">
    <property type="entry name" value="FUR"/>
    <property type="match status" value="1"/>
</dbReference>
<dbReference type="GeneID" id="98911547"/>
<dbReference type="Proteomes" id="UP000003277">
    <property type="component" value="Unassembled WGS sequence"/>
</dbReference>
<evidence type="ECO:0008006" key="11">
    <source>
        <dbReference type="Google" id="ProtNLM"/>
    </source>
</evidence>
<organism evidence="8 10">
    <name type="scientific">Dialister succinatiphilus YIT 11850</name>
    <dbReference type="NCBI Taxonomy" id="742743"/>
    <lineage>
        <taxon>Bacteria</taxon>
        <taxon>Bacillati</taxon>
        <taxon>Bacillota</taxon>
        <taxon>Negativicutes</taxon>
        <taxon>Veillonellales</taxon>
        <taxon>Veillonellaceae</taxon>
        <taxon>Dialister</taxon>
    </lineage>
</organism>
<dbReference type="RefSeq" id="WP_008860634.1">
    <property type="nucleotide sequence ID" value="NZ_JH591197.1"/>
</dbReference>
<dbReference type="SUPFAM" id="SSF46785">
    <property type="entry name" value="Winged helix' DNA-binding domain"/>
    <property type="match status" value="1"/>
</dbReference>
<dbReference type="STRING" id="742743.HMPREF9453_02149"/>
<keyword evidence="7" id="KW-0479">Metal-binding</keyword>
<accession>H1D3G6</accession>
<keyword evidence="10" id="KW-1185">Reference proteome</keyword>
<evidence type="ECO:0000256" key="6">
    <source>
        <dbReference type="ARBA" id="ARBA00023163"/>
    </source>
</evidence>
<dbReference type="EMBL" id="ADLT01000095">
    <property type="protein sequence ID" value="EHO61929.1"/>
    <property type="molecule type" value="Genomic_DNA"/>
</dbReference>
<proteinExistence type="inferred from homology"/>
<keyword evidence="5" id="KW-0238">DNA-binding</keyword>
<evidence type="ECO:0000313" key="8">
    <source>
        <dbReference type="EMBL" id="EHO61924.1"/>
    </source>
</evidence>
<dbReference type="InterPro" id="IPR036388">
    <property type="entry name" value="WH-like_DNA-bd_sf"/>
</dbReference>
<sequence length="151" mass="17417">MASLEDILVKKHLKRTKARIMILKVLEKSLPLTAGEVYELVRGKDTRLSLSTVYRNCEALAEKGLLYRSTTMSDGLTRYEYAHDTPVYYAICLSCHRIFPVDVDLEKGYRQHMDEEYGFEVAEPKVEIYGYCRECRASGKAEEHKGKMELL</sequence>
<dbReference type="GO" id="GO:0003700">
    <property type="term" value="F:DNA-binding transcription factor activity"/>
    <property type="evidence" value="ECO:0007669"/>
    <property type="project" value="InterPro"/>
</dbReference>
<dbReference type="GO" id="GO:0008270">
    <property type="term" value="F:zinc ion binding"/>
    <property type="evidence" value="ECO:0007669"/>
    <property type="project" value="TreeGrafter"/>
</dbReference>
<dbReference type="InterPro" id="IPR043135">
    <property type="entry name" value="Fur_C"/>
</dbReference>
<keyword evidence="6" id="KW-0804">Transcription</keyword>
<dbReference type="PATRIC" id="fig|742743.3.peg.2147"/>
<dbReference type="CDD" id="cd07153">
    <property type="entry name" value="Fur_like"/>
    <property type="match status" value="1"/>
</dbReference>
<dbReference type="GO" id="GO:0045892">
    <property type="term" value="P:negative regulation of DNA-templated transcription"/>
    <property type="evidence" value="ECO:0007669"/>
    <property type="project" value="TreeGrafter"/>
</dbReference>
<keyword evidence="4" id="KW-0805">Transcription regulation</keyword>
<comment type="similarity">
    <text evidence="1">Belongs to the Fur family.</text>
</comment>
<evidence type="ECO:0000256" key="2">
    <source>
        <dbReference type="ARBA" id="ARBA00022491"/>
    </source>
</evidence>
<feature type="binding site" evidence="7">
    <location>
        <position position="135"/>
    </location>
    <ligand>
        <name>Zn(2+)</name>
        <dbReference type="ChEBI" id="CHEBI:29105"/>
    </ligand>
</feature>
<name>H1D3G6_9FIRM</name>
<dbReference type="Gene3D" id="1.10.10.10">
    <property type="entry name" value="Winged helix-like DNA-binding domain superfamily/Winged helix DNA-binding domain"/>
    <property type="match status" value="1"/>
</dbReference>
<feature type="binding site" evidence="7">
    <location>
        <position position="132"/>
    </location>
    <ligand>
        <name>Zn(2+)</name>
        <dbReference type="ChEBI" id="CHEBI:29105"/>
    </ligand>
</feature>